<feature type="region of interest" description="Disordered" evidence="2">
    <location>
        <begin position="1"/>
        <end position="74"/>
    </location>
</feature>
<organism evidence="4 5">
    <name type="scientific">Orbilia blumenaviensis</name>
    <dbReference type="NCBI Taxonomy" id="1796055"/>
    <lineage>
        <taxon>Eukaryota</taxon>
        <taxon>Fungi</taxon>
        <taxon>Dikarya</taxon>
        <taxon>Ascomycota</taxon>
        <taxon>Pezizomycotina</taxon>
        <taxon>Orbiliomycetes</taxon>
        <taxon>Orbiliales</taxon>
        <taxon>Orbiliaceae</taxon>
        <taxon>Orbilia</taxon>
    </lineage>
</organism>
<feature type="region of interest" description="Disordered" evidence="2">
    <location>
        <begin position="353"/>
        <end position="382"/>
    </location>
</feature>
<gene>
    <name evidence="4" type="ORF">TWF730_003299</name>
</gene>
<sequence>MSKRPISSFFTKLPPPQKRPRLTPPPSQKEISSQASSHFQKDISSETSSHLHKELSPEASPQSPPSTHPSYPHPISSLPPTLYTLLTTLPPPPTRPITKPSLNLTFHHPFLPSKTSKQLYTFLRASLPFYRVTYSIKRDNLSTVVNTPRYTTVFGVDSNSYFHSNSSSGSGSEGLALLDTKSNTPVPKERYKACICPPRPIPQCLEILKSIVERETGERYNFILVNYYADSSDSIAFHSDDESFLGPNPTIASLSLGTTRDFLMKHKSEKSLTLKLSLNNGEMVVMKGETQRMWMHSIPKRANTIKGGWTGGGRVNITFRKGVKTACTMNYYRYNVGDGGVFRWDDGRGEMVPFDQGSSSTTTAAAADDDDDYGDSAAVKEG</sequence>
<feature type="binding site" evidence="1">
    <location>
        <position position="228"/>
    </location>
    <ligand>
        <name>2-oxoglutarate</name>
        <dbReference type="ChEBI" id="CHEBI:16810"/>
    </ligand>
</feature>
<dbReference type="EMBL" id="JAVHNS010000014">
    <property type="protein sequence ID" value="KAK6335924.1"/>
    <property type="molecule type" value="Genomic_DNA"/>
</dbReference>
<name>A0AAV9U7Z9_9PEZI</name>
<dbReference type="PANTHER" id="PTHR31573">
    <property type="entry name" value="ALPHA-KETOGLUTARATE-DEPENDENT DIOXYGENASE ALKB HOMOLOG 2"/>
    <property type="match status" value="1"/>
</dbReference>
<dbReference type="PANTHER" id="PTHR31573:SF1">
    <property type="entry name" value="DNA OXIDATIVE DEMETHYLASE ALKBH2"/>
    <property type="match status" value="1"/>
</dbReference>
<dbReference type="Gene3D" id="2.60.120.590">
    <property type="entry name" value="Alpha-ketoglutarate-dependent dioxygenase AlkB-like"/>
    <property type="match status" value="1"/>
</dbReference>
<feature type="domain" description="Fe2OG dioxygenase" evidence="3">
    <location>
        <begin position="219"/>
        <end position="323"/>
    </location>
</feature>
<dbReference type="GO" id="GO:0008198">
    <property type="term" value="F:ferrous iron binding"/>
    <property type="evidence" value="ECO:0007669"/>
    <property type="project" value="TreeGrafter"/>
</dbReference>
<feature type="compositionally biased region" description="Polar residues" evidence="2">
    <location>
        <begin position="29"/>
        <end position="38"/>
    </location>
</feature>
<feature type="binding site" evidence="1">
    <location>
        <position position="238"/>
    </location>
    <ligand>
        <name>2-oxoglutarate</name>
        <dbReference type="ChEBI" id="CHEBI:16810"/>
    </ligand>
</feature>
<evidence type="ECO:0000256" key="1">
    <source>
        <dbReference type="PIRSR" id="PIRSR632852-1"/>
    </source>
</evidence>
<dbReference type="InterPro" id="IPR037151">
    <property type="entry name" value="AlkB-like_sf"/>
</dbReference>
<feature type="binding site" evidence="1">
    <location>
        <position position="296"/>
    </location>
    <ligand>
        <name>2-oxoglutarate</name>
        <dbReference type="ChEBI" id="CHEBI:16810"/>
    </ligand>
</feature>
<dbReference type="GO" id="GO:0006307">
    <property type="term" value="P:DNA alkylation repair"/>
    <property type="evidence" value="ECO:0007669"/>
    <property type="project" value="TreeGrafter"/>
</dbReference>
<dbReference type="Proteomes" id="UP001373714">
    <property type="component" value="Unassembled WGS sequence"/>
</dbReference>
<keyword evidence="5" id="KW-1185">Reference proteome</keyword>
<feature type="compositionally biased region" description="Basic and acidic residues" evidence="2">
    <location>
        <begin position="39"/>
        <end position="56"/>
    </location>
</feature>
<dbReference type="Pfam" id="PF13532">
    <property type="entry name" value="2OG-FeII_Oxy_2"/>
    <property type="match status" value="1"/>
</dbReference>
<comment type="caution">
    <text evidence="4">The sequence shown here is derived from an EMBL/GenBank/DDBJ whole genome shotgun (WGS) entry which is preliminary data.</text>
</comment>
<dbReference type="SUPFAM" id="SSF51197">
    <property type="entry name" value="Clavaminate synthase-like"/>
    <property type="match status" value="1"/>
</dbReference>
<evidence type="ECO:0000259" key="3">
    <source>
        <dbReference type="PROSITE" id="PS51471"/>
    </source>
</evidence>
<dbReference type="InterPro" id="IPR005123">
    <property type="entry name" value="Oxoglu/Fe-dep_dioxygenase_dom"/>
</dbReference>
<dbReference type="GO" id="GO:0051747">
    <property type="term" value="F:cytosine C-5 DNA demethylase activity"/>
    <property type="evidence" value="ECO:0007669"/>
    <property type="project" value="TreeGrafter"/>
</dbReference>
<protein>
    <recommendedName>
        <fullName evidence="3">Fe2OG dioxygenase domain-containing protein</fullName>
    </recommendedName>
</protein>
<dbReference type="AlphaFoldDB" id="A0AAV9U7Z9"/>
<feature type="compositionally biased region" description="Pro residues" evidence="2">
    <location>
        <begin position="13"/>
        <end position="27"/>
    </location>
</feature>
<feature type="binding site" evidence="1">
    <location>
        <position position="320"/>
    </location>
    <ligand>
        <name>2-oxoglutarate</name>
        <dbReference type="ChEBI" id="CHEBI:16810"/>
    </ligand>
</feature>
<proteinExistence type="predicted"/>
<dbReference type="PROSITE" id="PS51471">
    <property type="entry name" value="FE2OG_OXY"/>
    <property type="match status" value="1"/>
</dbReference>
<dbReference type="InterPro" id="IPR032852">
    <property type="entry name" value="ALKBH2"/>
</dbReference>
<reference evidence="4 5" key="1">
    <citation type="submission" date="2019-10" db="EMBL/GenBank/DDBJ databases">
        <authorList>
            <person name="Palmer J.M."/>
        </authorList>
    </citation>
    <scope>NUCLEOTIDE SEQUENCE [LARGE SCALE GENOMIC DNA]</scope>
    <source>
        <strain evidence="4 5">TWF730</strain>
    </source>
</reference>
<evidence type="ECO:0000313" key="4">
    <source>
        <dbReference type="EMBL" id="KAK6335924.1"/>
    </source>
</evidence>
<dbReference type="InterPro" id="IPR027450">
    <property type="entry name" value="AlkB-like"/>
</dbReference>
<evidence type="ECO:0000313" key="5">
    <source>
        <dbReference type="Proteomes" id="UP001373714"/>
    </source>
</evidence>
<feature type="binding site" evidence="1">
    <location>
        <position position="318"/>
    </location>
    <ligand>
        <name>2-oxoglutarate</name>
        <dbReference type="ChEBI" id="CHEBI:16810"/>
    </ligand>
</feature>
<accession>A0AAV9U7Z9</accession>
<evidence type="ECO:0000256" key="2">
    <source>
        <dbReference type="SAM" id="MobiDB-lite"/>
    </source>
</evidence>
<feature type="binding site" evidence="1">
    <location>
        <position position="314"/>
    </location>
    <ligand>
        <name>2-oxoglutarate</name>
        <dbReference type="ChEBI" id="CHEBI:16810"/>
    </ligand>
</feature>
<feature type="binding site" evidence="1">
    <location>
        <position position="226"/>
    </location>
    <ligand>
        <name>2-oxoglutarate</name>
        <dbReference type="ChEBI" id="CHEBI:16810"/>
    </ligand>
</feature>
<dbReference type="GO" id="GO:0035516">
    <property type="term" value="F:broad specificity oxidative DNA demethylase activity"/>
    <property type="evidence" value="ECO:0007669"/>
    <property type="project" value="TreeGrafter"/>
</dbReference>
<feature type="binding site" evidence="1">
    <location>
        <position position="241"/>
    </location>
    <ligand>
        <name>substrate</name>
    </ligand>
</feature>